<reference evidence="1" key="1">
    <citation type="journal article" date="2021" name="Proc. Natl. Acad. Sci. U.S.A.">
        <title>A Catalog of Tens of Thousands of Viruses from Human Metagenomes Reveals Hidden Associations with Chronic Diseases.</title>
        <authorList>
            <person name="Tisza M.J."/>
            <person name="Buck C.B."/>
        </authorList>
    </citation>
    <scope>NUCLEOTIDE SEQUENCE</scope>
    <source>
        <strain evidence="1">CtREU2</strain>
    </source>
</reference>
<accession>A0A8S5NIE5</accession>
<dbReference type="EMBL" id="BK015177">
    <property type="protein sequence ID" value="DAD94589.1"/>
    <property type="molecule type" value="Genomic_DNA"/>
</dbReference>
<evidence type="ECO:0000313" key="1">
    <source>
        <dbReference type="EMBL" id="DAD94589.1"/>
    </source>
</evidence>
<protein>
    <submittedName>
        <fullName evidence="1">Uncharacterized protein</fullName>
    </submittedName>
</protein>
<sequence length="40" mass="4722">MIFNVNVLVFNYIQRYKYLIRGTSKLLTFKLLAANRVVSN</sequence>
<organism evidence="1">
    <name type="scientific">Siphoviridae sp. ctREU2</name>
    <dbReference type="NCBI Taxonomy" id="2826333"/>
    <lineage>
        <taxon>Viruses</taxon>
        <taxon>Duplodnaviria</taxon>
        <taxon>Heunggongvirae</taxon>
        <taxon>Uroviricota</taxon>
        <taxon>Caudoviricetes</taxon>
    </lineage>
</organism>
<proteinExistence type="predicted"/>
<name>A0A8S5NIE5_9CAUD</name>